<dbReference type="Gene3D" id="3.40.50.150">
    <property type="entry name" value="Vaccinia Virus protein VP39"/>
    <property type="match status" value="1"/>
</dbReference>
<dbReference type="SUPFAM" id="SSF53335">
    <property type="entry name" value="S-adenosyl-L-methionine-dependent methyltransferases"/>
    <property type="match status" value="1"/>
</dbReference>
<reference evidence="3" key="1">
    <citation type="journal article" date="2019" name="Int. J. Syst. Evol. Microbiol.">
        <title>The Global Catalogue of Microorganisms (GCM) 10K type strain sequencing project: providing services to taxonomists for standard genome sequencing and annotation.</title>
        <authorList>
            <consortium name="The Broad Institute Genomics Platform"/>
            <consortium name="The Broad Institute Genome Sequencing Center for Infectious Disease"/>
            <person name="Wu L."/>
            <person name="Ma J."/>
        </authorList>
    </citation>
    <scope>NUCLEOTIDE SEQUENCE [LARGE SCALE GENOMIC DNA]</scope>
    <source>
        <strain evidence="3">JCM 18542</strain>
    </source>
</reference>
<dbReference type="PANTHER" id="PTHR43667">
    <property type="entry name" value="CYCLOPROPANE-FATTY-ACYL-PHOSPHOLIPID SYNTHASE"/>
    <property type="match status" value="1"/>
</dbReference>
<dbReference type="Pfam" id="PF07103">
    <property type="entry name" value="DUF1365"/>
    <property type="match status" value="1"/>
</dbReference>
<dbReference type="InterPro" id="IPR010775">
    <property type="entry name" value="DUF1365"/>
</dbReference>
<dbReference type="CDD" id="cd02440">
    <property type="entry name" value="AdoMet_MTases"/>
    <property type="match status" value="1"/>
</dbReference>
<sequence>MQAAATALYLTRITHVRTEPVRRRMVHTSYCWFVDLDDLPRLPGPLAPLARFRGADHLGGAPGEGLRARVDAFLARHGVDLCGGRVTAMMNARVLGYVFNPLTVYWCHDPDERLVCVIAEVHNTYGQRHSYLLETDRRGRASADKAFYVSPFNDSDGRYGMALPEPGAHLALNVTLHRDGHDPFIAQVTGDRLPATVGNILRAQLRAPWAPLAVSAYIRAEGVRLWARGLPILPRPAHPRHAASDSRPGSTALGQARDGDADRAGGTVRVPDAPRTVRARLAAPVVALLFRRIAGRLAAQGTPIRIELPDGTVIGDAAEPSPDLPPAPRMILHDPAAFARRVGADGLIGFGEAYMAGDWASPDLDAVLARLATRMTDLVPGRLQGLRRLYVRARPQHERNTTENARRNIAEHYDLSNDFFALFLDPTMTYSSGLFDDAQAAGWGDLAAAQRAKIDRLLDAAGVGEGTRLLEIGTGWGELCIRAAARGAHVRSVTLSEEQQAEAARRVRAAGYGDRVRVDLCDYRAVDGQYDAVVSVEMIEAVGHEYWAGYFRSVDALLAPGGRFALQAITMPHDRMLRTRDTYTWIQKYIFPGGFLPSAQAIESVARRCTDLRVRGTMSFGPHYARTLRLWDQRSQAQSRRIAALGFDRVFRRMWHFYLCYAEAGFRSGYLDVQQIVLDRPVERTPAPLQVGTDREGR</sequence>
<accession>A0ABP9CXB3</accession>
<dbReference type="Proteomes" id="UP001500839">
    <property type="component" value="Unassembled WGS sequence"/>
</dbReference>
<organism evidence="2 3">
    <name type="scientific">Tomitella cavernea</name>
    <dbReference type="NCBI Taxonomy" id="1387982"/>
    <lineage>
        <taxon>Bacteria</taxon>
        <taxon>Bacillati</taxon>
        <taxon>Actinomycetota</taxon>
        <taxon>Actinomycetes</taxon>
        <taxon>Mycobacteriales</taxon>
        <taxon>Tomitella</taxon>
    </lineage>
</organism>
<dbReference type="InterPro" id="IPR029063">
    <property type="entry name" value="SAM-dependent_MTases_sf"/>
</dbReference>
<evidence type="ECO:0000313" key="2">
    <source>
        <dbReference type="EMBL" id="GAA4820586.1"/>
    </source>
</evidence>
<gene>
    <name evidence="2" type="ORF">GCM10023353_30680</name>
</gene>
<feature type="region of interest" description="Disordered" evidence="1">
    <location>
        <begin position="237"/>
        <end position="269"/>
    </location>
</feature>
<evidence type="ECO:0000313" key="3">
    <source>
        <dbReference type="Proteomes" id="UP001500839"/>
    </source>
</evidence>
<dbReference type="PANTHER" id="PTHR43667:SF2">
    <property type="entry name" value="FATTY ACID C-METHYL TRANSFERASE"/>
    <property type="match status" value="1"/>
</dbReference>
<keyword evidence="3" id="KW-1185">Reference proteome</keyword>
<protein>
    <recommendedName>
        <fullName evidence="4">Cyclopropane-fatty-acyl-phospholipid synthase</fullName>
    </recommendedName>
</protein>
<proteinExistence type="predicted"/>
<dbReference type="Pfam" id="PF02353">
    <property type="entry name" value="CMAS"/>
    <property type="match status" value="1"/>
</dbReference>
<name>A0ABP9CXB3_9ACTN</name>
<evidence type="ECO:0000256" key="1">
    <source>
        <dbReference type="SAM" id="MobiDB-lite"/>
    </source>
</evidence>
<dbReference type="EMBL" id="BAABKQ010000001">
    <property type="protein sequence ID" value="GAA4820586.1"/>
    <property type="molecule type" value="Genomic_DNA"/>
</dbReference>
<evidence type="ECO:0008006" key="4">
    <source>
        <dbReference type="Google" id="ProtNLM"/>
    </source>
</evidence>
<comment type="caution">
    <text evidence="2">The sequence shown here is derived from an EMBL/GenBank/DDBJ whole genome shotgun (WGS) entry which is preliminary data.</text>
</comment>
<dbReference type="InterPro" id="IPR050723">
    <property type="entry name" value="CFA/CMAS"/>
</dbReference>